<evidence type="ECO:0000256" key="8">
    <source>
        <dbReference type="RuleBase" id="RU003943"/>
    </source>
</evidence>
<evidence type="ECO:0000256" key="4">
    <source>
        <dbReference type="ARBA" id="ARBA00022475"/>
    </source>
</evidence>
<evidence type="ECO:0000313" key="10">
    <source>
        <dbReference type="EMBL" id="PWJ40064.1"/>
    </source>
</evidence>
<comment type="caution">
    <text evidence="10">The sequence shown here is derived from an EMBL/GenBank/DDBJ whole genome shotgun (WGS) entry which is preliminary data.</text>
</comment>
<keyword evidence="6 9" id="KW-1133">Transmembrane helix</keyword>
<keyword evidence="5 8" id="KW-0812">Transmembrane</keyword>
<evidence type="ECO:0000256" key="3">
    <source>
        <dbReference type="ARBA" id="ARBA00022448"/>
    </source>
</evidence>
<proteinExistence type="inferred from homology"/>
<dbReference type="Proteomes" id="UP000245535">
    <property type="component" value="Unassembled WGS sequence"/>
</dbReference>
<evidence type="ECO:0000256" key="1">
    <source>
        <dbReference type="ARBA" id="ARBA00004651"/>
    </source>
</evidence>
<keyword evidence="7 9" id="KW-0472">Membrane</keyword>
<evidence type="ECO:0000256" key="9">
    <source>
        <dbReference type="SAM" id="Phobius"/>
    </source>
</evidence>
<feature type="transmembrane region" description="Helical" evidence="9">
    <location>
        <begin position="259"/>
        <end position="280"/>
    </location>
</feature>
<dbReference type="CDD" id="cd06550">
    <property type="entry name" value="TM_ABC_iron-siderophores_like"/>
    <property type="match status" value="1"/>
</dbReference>
<dbReference type="GO" id="GO:0010043">
    <property type="term" value="P:response to zinc ion"/>
    <property type="evidence" value="ECO:0007669"/>
    <property type="project" value="TreeGrafter"/>
</dbReference>
<dbReference type="EMBL" id="QGDO01000005">
    <property type="protein sequence ID" value="PWJ40064.1"/>
    <property type="molecule type" value="Genomic_DNA"/>
</dbReference>
<keyword evidence="4" id="KW-1003">Cell membrane</keyword>
<comment type="similarity">
    <text evidence="2 8">Belongs to the ABC-3 integral membrane protein family.</text>
</comment>
<gene>
    <name evidence="10" type="ORF">BC781_105127</name>
</gene>
<feature type="transmembrane region" description="Helical" evidence="9">
    <location>
        <begin position="172"/>
        <end position="190"/>
    </location>
</feature>
<accession>A0A315Z7E7</accession>
<dbReference type="InterPro" id="IPR001626">
    <property type="entry name" value="ABC_TroCD"/>
</dbReference>
<reference evidence="10 11" key="1">
    <citation type="submission" date="2018-03" db="EMBL/GenBank/DDBJ databases">
        <title>Genomic Encyclopedia of Archaeal and Bacterial Type Strains, Phase II (KMG-II): from individual species to whole genera.</title>
        <authorList>
            <person name="Goeker M."/>
        </authorList>
    </citation>
    <scope>NUCLEOTIDE SEQUENCE [LARGE SCALE GENOMIC DNA]</scope>
    <source>
        <strain evidence="10 11">DSM 28229</strain>
    </source>
</reference>
<dbReference type="SUPFAM" id="SSF81345">
    <property type="entry name" value="ABC transporter involved in vitamin B12 uptake, BtuC"/>
    <property type="match status" value="1"/>
</dbReference>
<dbReference type="InterPro" id="IPR037294">
    <property type="entry name" value="ABC_BtuC-like"/>
</dbReference>
<dbReference type="GO" id="GO:0043190">
    <property type="term" value="C:ATP-binding cassette (ABC) transporter complex"/>
    <property type="evidence" value="ECO:0007669"/>
    <property type="project" value="InterPro"/>
</dbReference>
<dbReference type="Pfam" id="PF00950">
    <property type="entry name" value="ABC-3"/>
    <property type="match status" value="1"/>
</dbReference>
<keyword evidence="11" id="KW-1185">Reference proteome</keyword>
<dbReference type="AlphaFoldDB" id="A0A315Z7E7"/>
<organism evidence="10 11">
    <name type="scientific">Sediminitomix flava</name>
    <dbReference type="NCBI Taxonomy" id="379075"/>
    <lineage>
        <taxon>Bacteria</taxon>
        <taxon>Pseudomonadati</taxon>
        <taxon>Bacteroidota</taxon>
        <taxon>Cytophagia</taxon>
        <taxon>Cytophagales</taxon>
        <taxon>Flammeovirgaceae</taxon>
        <taxon>Sediminitomix</taxon>
    </lineage>
</organism>
<feature type="transmembrane region" description="Helical" evidence="9">
    <location>
        <begin position="92"/>
        <end position="111"/>
    </location>
</feature>
<feature type="transmembrane region" description="Helical" evidence="9">
    <location>
        <begin position="60"/>
        <end position="80"/>
    </location>
</feature>
<feature type="transmembrane region" description="Helical" evidence="9">
    <location>
        <begin position="233"/>
        <end position="253"/>
    </location>
</feature>
<protein>
    <submittedName>
        <fullName evidence="10">Manganese/zinc/iron transport system permease protein</fullName>
    </submittedName>
</protein>
<feature type="transmembrane region" description="Helical" evidence="9">
    <location>
        <begin position="145"/>
        <end position="165"/>
    </location>
</feature>
<evidence type="ECO:0000256" key="6">
    <source>
        <dbReference type="ARBA" id="ARBA00022989"/>
    </source>
</evidence>
<dbReference type="PANTHER" id="PTHR30477:SF8">
    <property type="entry name" value="METAL TRANSPORT SYSTEM MEMBRANE PROTEIN CT_070-RELATED"/>
    <property type="match status" value="1"/>
</dbReference>
<dbReference type="GO" id="GO:0055085">
    <property type="term" value="P:transmembrane transport"/>
    <property type="evidence" value="ECO:0007669"/>
    <property type="project" value="InterPro"/>
</dbReference>
<dbReference type="RefSeq" id="WP_109620454.1">
    <property type="nucleotide sequence ID" value="NZ_QGDO01000005.1"/>
</dbReference>
<feature type="transmembrane region" description="Helical" evidence="9">
    <location>
        <begin position="202"/>
        <end position="226"/>
    </location>
</feature>
<name>A0A315Z7E7_SEDFL</name>
<dbReference type="Gene3D" id="1.10.3470.10">
    <property type="entry name" value="ABC transporter involved in vitamin B12 uptake, BtuC"/>
    <property type="match status" value="1"/>
</dbReference>
<sequence length="300" mass="32611">MIVFDEFWIMLTGALVAISCSLLGCFLVLRKVVMVGDAISHAVLPGIVIAYFFSQSLDSLPMLIGAAAFGMIATVIIEMLSKKNKMQEDAAIGVTFTFLFALGVILITSFADKVDLDQECVLYGEIAYVPLDTLTLFGGVELGPVQVWILGFNLLLVLAFVILGYTPLKMSSFDPIFCTSVGISTSFWHYALMSGVSMTTVFSFEAVGAILVVAFLVGPPSIAYLISKDLKKMLWLAALFGVLSSVFGYLLAVLLNASIAGSMVVMIGIFFIIVLSIQLIRKQLKDKRNQTEISQMNFES</sequence>
<feature type="transmembrane region" description="Helical" evidence="9">
    <location>
        <begin position="6"/>
        <end position="28"/>
    </location>
</feature>
<comment type="subcellular location">
    <subcellularLocation>
        <location evidence="1 8">Cell membrane</location>
        <topology evidence="1 8">Multi-pass membrane protein</topology>
    </subcellularLocation>
</comment>
<dbReference type="PANTHER" id="PTHR30477">
    <property type="entry name" value="ABC-TRANSPORTER METAL-BINDING PROTEIN"/>
    <property type="match status" value="1"/>
</dbReference>
<evidence type="ECO:0000313" key="11">
    <source>
        <dbReference type="Proteomes" id="UP000245535"/>
    </source>
</evidence>
<evidence type="ECO:0000256" key="2">
    <source>
        <dbReference type="ARBA" id="ARBA00008034"/>
    </source>
</evidence>
<evidence type="ECO:0000256" key="7">
    <source>
        <dbReference type="ARBA" id="ARBA00023136"/>
    </source>
</evidence>
<keyword evidence="3 8" id="KW-0813">Transport</keyword>
<dbReference type="OrthoDB" id="9788905at2"/>
<evidence type="ECO:0000256" key="5">
    <source>
        <dbReference type="ARBA" id="ARBA00022692"/>
    </source>
</evidence>